<reference evidence="2 5" key="2">
    <citation type="submission" date="2019-07" db="EMBL/GenBank/DDBJ databases">
        <title>Whole genome shotgun sequence of Myxococcus fulvus NBRC 100333.</title>
        <authorList>
            <person name="Hosoyama A."/>
            <person name="Uohara A."/>
            <person name="Ohji S."/>
            <person name="Ichikawa N."/>
        </authorList>
    </citation>
    <scope>NUCLEOTIDE SEQUENCE [LARGE SCALE GENOMIC DNA]</scope>
    <source>
        <strain evidence="2 5">NBRC 100333</strain>
    </source>
</reference>
<keyword evidence="1" id="KW-0732">Signal</keyword>
<dbReference type="STRING" id="1334629.MFUL124B02_11640"/>
<accession>A0A511TGR0</accession>
<feature type="chain" id="PRO_5022823647" description="Lipoprotein" evidence="1">
    <location>
        <begin position="29"/>
        <end position="293"/>
    </location>
</feature>
<comment type="caution">
    <text evidence="2">The sequence shown here is derived from an EMBL/GenBank/DDBJ whole genome shotgun (WGS) entry which is preliminary data.</text>
</comment>
<reference evidence="3 4" key="1">
    <citation type="submission" date="2016-10" db="EMBL/GenBank/DDBJ databases">
        <authorList>
            <person name="Varghese N."/>
            <person name="Submissions S."/>
        </authorList>
    </citation>
    <scope>NUCLEOTIDE SEQUENCE [LARGE SCALE GENOMIC DNA]</scope>
    <source>
        <strain evidence="3 4">DSM 16525</strain>
    </source>
</reference>
<dbReference type="Proteomes" id="UP000321514">
    <property type="component" value="Unassembled WGS sequence"/>
</dbReference>
<evidence type="ECO:0000313" key="2">
    <source>
        <dbReference type="EMBL" id="GEN13366.1"/>
    </source>
</evidence>
<sequence>MSAGQWLSRNASCMLLLLGLAFVDAAHAQVRLKSKPAGRIPDQLVVDFAYKPQARLRLFVNDVPVYQHRVGSPEEELEPEVRRGFPIQHFVVAGRNTLRVEVDGHPETVRGKVEKLSVKVGKDLTANETYAAVGDIQVKEPLVFEAPKSLKPPLWRTGKKIAWNDEEKKQVHAKIVELQQLLQAKKFEDFTQRLSPSIQETVRLAGIGDAKLLARREVMDWEGLAQASDWAVRNPSVEALDCKLHGDGWLVECLEKGTDHTLQLTSDGVTEGRRFMWMKRNSGYGLYQHVSLF</sequence>
<proteinExistence type="predicted"/>
<protein>
    <recommendedName>
        <fullName evidence="6">Lipoprotein</fullName>
    </recommendedName>
</protein>
<organism evidence="2 5">
    <name type="scientific">Myxococcus fulvus</name>
    <dbReference type="NCBI Taxonomy" id="33"/>
    <lineage>
        <taxon>Bacteria</taxon>
        <taxon>Pseudomonadati</taxon>
        <taxon>Myxococcota</taxon>
        <taxon>Myxococcia</taxon>
        <taxon>Myxococcales</taxon>
        <taxon>Cystobacterineae</taxon>
        <taxon>Myxococcaceae</taxon>
        <taxon>Myxococcus</taxon>
    </lineage>
</organism>
<feature type="signal peptide" evidence="1">
    <location>
        <begin position="1"/>
        <end position="28"/>
    </location>
</feature>
<dbReference type="EMBL" id="FOIB01000020">
    <property type="protein sequence ID" value="SEU42760.1"/>
    <property type="molecule type" value="Genomic_DNA"/>
</dbReference>
<evidence type="ECO:0000313" key="3">
    <source>
        <dbReference type="EMBL" id="SEU42760.1"/>
    </source>
</evidence>
<dbReference type="RefSeq" id="WP_143097532.1">
    <property type="nucleotide sequence ID" value="NZ_BJXR01000079.1"/>
</dbReference>
<dbReference type="Proteomes" id="UP000183760">
    <property type="component" value="Unassembled WGS sequence"/>
</dbReference>
<evidence type="ECO:0000313" key="5">
    <source>
        <dbReference type="Proteomes" id="UP000321514"/>
    </source>
</evidence>
<name>A0A511TGR0_MYXFU</name>
<evidence type="ECO:0008006" key="6">
    <source>
        <dbReference type="Google" id="ProtNLM"/>
    </source>
</evidence>
<dbReference type="OrthoDB" id="5380206at2"/>
<evidence type="ECO:0000256" key="1">
    <source>
        <dbReference type="SAM" id="SignalP"/>
    </source>
</evidence>
<evidence type="ECO:0000313" key="4">
    <source>
        <dbReference type="Proteomes" id="UP000183760"/>
    </source>
</evidence>
<keyword evidence="4" id="KW-1185">Reference proteome</keyword>
<dbReference type="EMBL" id="BJXR01000079">
    <property type="protein sequence ID" value="GEN13366.1"/>
    <property type="molecule type" value="Genomic_DNA"/>
</dbReference>
<gene>
    <name evidence="2" type="ORF">MFU01_84030</name>
    <name evidence="3" type="ORF">SAMN05443572_12048</name>
</gene>
<dbReference type="AlphaFoldDB" id="A0A511TGR0"/>